<keyword evidence="3" id="KW-1185">Reference proteome</keyword>
<feature type="transmembrane region" description="Helical" evidence="1">
    <location>
        <begin position="673"/>
        <end position="693"/>
    </location>
</feature>
<feature type="transmembrane region" description="Helical" evidence="1">
    <location>
        <begin position="230"/>
        <end position="250"/>
    </location>
</feature>
<dbReference type="Proteomes" id="UP001596004">
    <property type="component" value="Unassembled WGS sequence"/>
</dbReference>
<evidence type="ECO:0000256" key="1">
    <source>
        <dbReference type="SAM" id="Phobius"/>
    </source>
</evidence>
<comment type="caution">
    <text evidence="2">The sequence shown here is derived from an EMBL/GenBank/DDBJ whole genome shotgun (WGS) entry which is preliminary data.</text>
</comment>
<feature type="transmembrane region" description="Helical" evidence="1">
    <location>
        <begin position="112"/>
        <end position="133"/>
    </location>
</feature>
<gene>
    <name evidence="2" type="ORF">ACFO60_09850</name>
</gene>
<keyword evidence="1" id="KW-0812">Transmembrane</keyword>
<feature type="transmembrane region" description="Helical" evidence="1">
    <location>
        <begin position="569"/>
        <end position="587"/>
    </location>
</feature>
<feature type="transmembrane region" description="Helical" evidence="1">
    <location>
        <begin position="407"/>
        <end position="425"/>
    </location>
</feature>
<organism evidence="2 3">
    <name type="scientific">Sphaerisporangium dianthi</name>
    <dbReference type="NCBI Taxonomy" id="1436120"/>
    <lineage>
        <taxon>Bacteria</taxon>
        <taxon>Bacillati</taxon>
        <taxon>Actinomycetota</taxon>
        <taxon>Actinomycetes</taxon>
        <taxon>Streptosporangiales</taxon>
        <taxon>Streptosporangiaceae</taxon>
        <taxon>Sphaerisporangium</taxon>
    </lineage>
</organism>
<feature type="transmembrane region" description="Helical" evidence="1">
    <location>
        <begin position="512"/>
        <end position="531"/>
    </location>
</feature>
<proteinExistence type="predicted"/>
<feature type="transmembrane region" description="Helical" evidence="1">
    <location>
        <begin position="744"/>
        <end position="770"/>
    </location>
</feature>
<evidence type="ECO:0000313" key="2">
    <source>
        <dbReference type="EMBL" id="MFC4531064.1"/>
    </source>
</evidence>
<feature type="transmembrane region" description="Helical" evidence="1">
    <location>
        <begin position="644"/>
        <end position="666"/>
    </location>
</feature>
<dbReference type="Gene3D" id="3.30.2010.10">
    <property type="entry name" value="Metalloproteases ('zincins'), catalytic domain"/>
    <property type="match status" value="1"/>
</dbReference>
<protein>
    <recommendedName>
        <fullName evidence="4">Peptidase M48 domain-containing protein</fullName>
    </recommendedName>
</protein>
<dbReference type="EMBL" id="JBHSFP010000005">
    <property type="protein sequence ID" value="MFC4531064.1"/>
    <property type="molecule type" value="Genomic_DNA"/>
</dbReference>
<sequence length="772" mass="82425">MIIRLRRRPDGLAPRSPRPDPLAMPSPARGRYLLLVIVMVLAGAFVGQNLHDQIWGKSWQLTMERCTKEEIWAQAGTGLAGDDKSIVDRAETITGDYRRQVDCAASAERRRMVANLGGASAVLILGVALMLLLPHRLLRRAGPLRTPPASWAARVETEARAMGLRRAPEVVFGSLRSREPFTVDRPGRARIVLPPGIVTLPSEQADAVIRHELAHVRAGDVTLVWLTRGVWWALPPILLIPPAVTFWPFLRTLAVAVFTGGDTMTAKLGLVGSVSLGMARHPIVADYGPRAVLLLALSAAVALAVLRSREHEADMRAAQGPAGGPLADLLRGRPETHHSWWRRLRAIHPVPSRRLAALERPVEALGSPAIDAFVVAMLATVVARDLSSMAPYGFGESLGMTVDEKRAAGLIAGSVLALGWGTALWRTTAAARIESEAVRTRRVTLAICGGALLGQMVSIRNTAAITQALFWTSNALMFLILPVVLAGAGACSIVFARRWALLDHAGRLTRQGYAAAMVVNVMVFVGGFWVGTDIATFMSIREQFSARQPDSGAWVRAYVATGVFSNQEVLNTVVLAAMALVGWWWITRSRELSPSPPVEGDAAHASSSWLYAGFIASMSCAAAVAASAVRWMAGSPVEKGVQFYTFQFHVLVPVCAGVACLSVLLILEGKAGLVPGIAAATVATASSAATVWFHRLATWSHPLRAMHVLGADALSMTLVVVLTLAPLAAFLPSRTPSHRPSVRWAAVAATALLTATLGITLLNSGTLLLVGG</sequence>
<feature type="transmembrane region" description="Helical" evidence="1">
    <location>
        <begin position="476"/>
        <end position="500"/>
    </location>
</feature>
<feature type="transmembrane region" description="Helical" evidence="1">
    <location>
        <begin position="445"/>
        <end position="470"/>
    </location>
</feature>
<feature type="transmembrane region" description="Helical" evidence="1">
    <location>
        <begin position="287"/>
        <end position="306"/>
    </location>
</feature>
<evidence type="ECO:0000313" key="3">
    <source>
        <dbReference type="Proteomes" id="UP001596004"/>
    </source>
</evidence>
<name>A0ABV9CEY6_9ACTN</name>
<feature type="transmembrane region" description="Helical" evidence="1">
    <location>
        <begin position="32"/>
        <end position="51"/>
    </location>
</feature>
<dbReference type="RefSeq" id="WP_380839354.1">
    <property type="nucleotide sequence ID" value="NZ_JBHSFP010000005.1"/>
</dbReference>
<feature type="transmembrane region" description="Helical" evidence="1">
    <location>
        <begin position="608"/>
        <end position="632"/>
    </location>
</feature>
<evidence type="ECO:0008006" key="4">
    <source>
        <dbReference type="Google" id="ProtNLM"/>
    </source>
</evidence>
<accession>A0ABV9CEY6</accession>
<reference evidence="3" key="1">
    <citation type="journal article" date="2019" name="Int. J. Syst. Evol. Microbiol.">
        <title>The Global Catalogue of Microorganisms (GCM) 10K type strain sequencing project: providing services to taxonomists for standard genome sequencing and annotation.</title>
        <authorList>
            <consortium name="The Broad Institute Genomics Platform"/>
            <consortium name="The Broad Institute Genome Sequencing Center for Infectious Disease"/>
            <person name="Wu L."/>
            <person name="Ma J."/>
        </authorList>
    </citation>
    <scope>NUCLEOTIDE SEQUENCE [LARGE SCALE GENOMIC DNA]</scope>
    <source>
        <strain evidence="3">CGMCC 4.7132</strain>
    </source>
</reference>
<feature type="transmembrane region" description="Helical" evidence="1">
    <location>
        <begin position="362"/>
        <end position="383"/>
    </location>
</feature>
<feature type="transmembrane region" description="Helical" evidence="1">
    <location>
        <begin position="713"/>
        <end position="732"/>
    </location>
</feature>
<keyword evidence="1" id="KW-1133">Transmembrane helix</keyword>
<keyword evidence="1" id="KW-0472">Membrane</keyword>